<evidence type="ECO:0000313" key="2">
    <source>
        <dbReference type="Proteomes" id="UP000325395"/>
    </source>
</evidence>
<sequence length="170" mass="18951">MSHLASREVCFIRRHVANDRSLVIPSTHESHTEWQIYIVIAQGNREVSLRHRVAKTRIQLAARAHQAYTLVHDAASPRCTQAAADSSILSMFRESAVHTPASTLCASIDSRGGLPCYLSIRKLLFLYLFSLSSIPNCISALLTKMTCQITAIPCDKTILFNISTCYFLNI</sequence>
<organism evidence="1 2">
    <name type="scientific">Aspergillus pseudocaelatus</name>
    <dbReference type="NCBI Taxonomy" id="1825620"/>
    <lineage>
        <taxon>Eukaryota</taxon>
        <taxon>Fungi</taxon>
        <taxon>Dikarya</taxon>
        <taxon>Ascomycota</taxon>
        <taxon>Pezizomycotina</taxon>
        <taxon>Eurotiomycetes</taxon>
        <taxon>Eurotiomycetidae</taxon>
        <taxon>Eurotiales</taxon>
        <taxon>Aspergillaceae</taxon>
        <taxon>Aspergillus</taxon>
        <taxon>Aspergillus subgen. Circumdati</taxon>
    </lineage>
</organism>
<accession>A0ABQ6WRH5</accession>
<protein>
    <submittedName>
        <fullName evidence="1">Uncharacterized protein</fullName>
    </submittedName>
</protein>
<gene>
    <name evidence="1" type="ORF">BDV36DRAFT_250943</name>
</gene>
<dbReference type="EMBL" id="ML735715">
    <property type="protein sequence ID" value="KAE8419615.1"/>
    <property type="molecule type" value="Genomic_DNA"/>
</dbReference>
<reference evidence="1 2" key="1">
    <citation type="submission" date="2019-04" db="EMBL/GenBank/DDBJ databases">
        <authorList>
            <consortium name="DOE Joint Genome Institute"/>
            <person name="Mondo S."/>
            <person name="Kjaerbolling I."/>
            <person name="Vesth T."/>
            <person name="Frisvad J.C."/>
            <person name="Nybo J.L."/>
            <person name="Theobald S."/>
            <person name="Kildgaard S."/>
            <person name="Isbrandt T."/>
            <person name="Kuo A."/>
            <person name="Sato A."/>
            <person name="Lyhne E.K."/>
            <person name="Kogle M.E."/>
            <person name="Wiebenga A."/>
            <person name="Kun R.S."/>
            <person name="Lubbers R.J."/>
            <person name="Makela M.R."/>
            <person name="Barry K."/>
            <person name="Chovatia M."/>
            <person name="Clum A."/>
            <person name="Daum C."/>
            <person name="Haridas S."/>
            <person name="He G."/>
            <person name="LaButti K."/>
            <person name="Lipzen A."/>
            <person name="Riley R."/>
            <person name="Salamov A."/>
            <person name="Simmons B.A."/>
            <person name="Magnuson J.K."/>
            <person name="Henrissat B."/>
            <person name="Mortensen U.H."/>
            <person name="Larsen T.O."/>
            <person name="Devries R.P."/>
            <person name="Grigoriev I.V."/>
            <person name="Machida M."/>
            <person name="Baker S.E."/>
            <person name="Andersen M.R."/>
            <person name="Cantor M.N."/>
            <person name="Hua S.X."/>
        </authorList>
    </citation>
    <scope>NUCLEOTIDE SEQUENCE [LARGE SCALE GENOMIC DNA]</scope>
    <source>
        <strain evidence="1 2">CBS 117616</strain>
    </source>
</reference>
<name>A0ABQ6WRH5_9EURO</name>
<dbReference type="Proteomes" id="UP000325395">
    <property type="component" value="Unassembled WGS sequence"/>
</dbReference>
<proteinExistence type="predicted"/>
<evidence type="ECO:0000313" key="1">
    <source>
        <dbReference type="EMBL" id="KAE8419615.1"/>
    </source>
</evidence>
<keyword evidence="2" id="KW-1185">Reference proteome</keyword>